<protein>
    <submittedName>
        <fullName evidence="7">Site-specific recombinase XerD</fullName>
    </submittedName>
</protein>
<feature type="domain" description="Core-binding (CB)" evidence="6">
    <location>
        <begin position="1"/>
        <end position="89"/>
    </location>
</feature>
<dbReference type="AlphaFoldDB" id="A0A7W3NFW8"/>
<dbReference type="Gene3D" id="1.10.150.130">
    <property type="match status" value="1"/>
</dbReference>
<evidence type="ECO:0000256" key="1">
    <source>
        <dbReference type="ARBA" id="ARBA00022908"/>
    </source>
</evidence>
<dbReference type="CDD" id="cd00397">
    <property type="entry name" value="DNA_BRE_C"/>
    <property type="match status" value="1"/>
</dbReference>
<dbReference type="InterPro" id="IPR004107">
    <property type="entry name" value="Integrase_SAM-like_N"/>
</dbReference>
<evidence type="ECO:0000259" key="6">
    <source>
        <dbReference type="PROSITE" id="PS51900"/>
    </source>
</evidence>
<dbReference type="PROSITE" id="PS51900">
    <property type="entry name" value="CB"/>
    <property type="match status" value="1"/>
</dbReference>
<dbReference type="InterPro" id="IPR013762">
    <property type="entry name" value="Integrase-like_cat_sf"/>
</dbReference>
<dbReference type="InterPro" id="IPR011010">
    <property type="entry name" value="DNA_brk_join_enz"/>
</dbReference>
<proteinExistence type="predicted"/>
<dbReference type="GO" id="GO:0006310">
    <property type="term" value="P:DNA recombination"/>
    <property type="evidence" value="ECO:0007669"/>
    <property type="project" value="UniProtKB-KW"/>
</dbReference>
<dbReference type="Proteomes" id="UP000543174">
    <property type="component" value="Unassembled WGS sequence"/>
</dbReference>
<dbReference type="GO" id="GO:0003677">
    <property type="term" value="F:DNA binding"/>
    <property type="evidence" value="ECO:0007669"/>
    <property type="project" value="UniProtKB-UniRule"/>
</dbReference>
<accession>A0A7W3NFW8</accession>
<evidence type="ECO:0000256" key="4">
    <source>
        <dbReference type="PROSITE-ProRule" id="PRU01248"/>
    </source>
</evidence>
<dbReference type="Pfam" id="PF00589">
    <property type="entry name" value="Phage_integrase"/>
    <property type="match status" value="1"/>
</dbReference>
<dbReference type="PROSITE" id="PS51898">
    <property type="entry name" value="TYR_RECOMBINASE"/>
    <property type="match status" value="1"/>
</dbReference>
<evidence type="ECO:0000256" key="2">
    <source>
        <dbReference type="ARBA" id="ARBA00023125"/>
    </source>
</evidence>
<evidence type="ECO:0000313" key="8">
    <source>
        <dbReference type="Proteomes" id="UP000543174"/>
    </source>
</evidence>
<dbReference type="RefSeq" id="WP_097813201.1">
    <property type="nucleotide sequence ID" value="NZ_JACJHT010000010.1"/>
</dbReference>
<dbReference type="SUPFAM" id="SSF56349">
    <property type="entry name" value="DNA breaking-rejoining enzymes"/>
    <property type="match status" value="1"/>
</dbReference>
<evidence type="ECO:0000259" key="5">
    <source>
        <dbReference type="PROSITE" id="PS51898"/>
    </source>
</evidence>
<keyword evidence="8" id="KW-1185">Reference proteome</keyword>
<gene>
    <name evidence="7" type="ORF">HNP21_005389</name>
</gene>
<comment type="caution">
    <text evidence="7">The sequence shown here is derived from an EMBL/GenBank/DDBJ whole genome shotgun (WGS) entry which is preliminary data.</text>
</comment>
<dbReference type="GO" id="GO:0015074">
    <property type="term" value="P:DNA integration"/>
    <property type="evidence" value="ECO:0007669"/>
    <property type="project" value="UniProtKB-KW"/>
</dbReference>
<dbReference type="InterPro" id="IPR044068">
    <property type="entry name" value="CB"/>
</dbReference>
<organism evidence="7 8">
    <name type="scientific">Priestia aryabhattai</name>
    <name type="common">Bacillus aryabhattai</name>
    <dbReference type="NCBI Taxonomy" id="412384"/>
    <lineage>
        <taxon>Bacteria</taxon>
        <taxon>Bacillati</taxon>
        <taxon>Bacillota</taxon>
        <taxon>Bacilli</taxon>
        <taxon>Bacillales</taxon>
        <taxon>Bacillaceae</taxon>
        <taxon>Priestia</taxon>
    </lineage>
</organism>
<sequence length="310" mass="36475">MDIPLLVQHFLIHLHETGKKHSTVSMYKHDLMAFFKWLNQHSPDITPGILPEEKSCYEEYLAYLKEKNLSEANLRRVASHLNRLLEYHNLTDQFGALKATTKKQRDLVDSDFITEKDTFSLLNSVVSKKNLTETQLQIHKYIAPRNYSILILMLHYGLTLNEVVSLNINDINFSQNELTIITNKGKRILNLSKDDKKIIYNYFSNIPALFKPKDYTDDPLFLSFHPQKMVYWYDYNLNKPKRISLIGVKRMIEKEVERSGIKAKARSTQFRNSCILNKICEGYSNEYLITYFGLSSRHALYRYKKYLKTK</sequence>
<feature type="domain" description="Tyr recombinase" evidence="5">
    <location>
        <begin position="108"/>
        <end position="310"/>
    </location>
</feature>
<dbReference type="InterPro" id="IPR010998">
    <property type="entry name" value="Integrase_recombinase_N"/>
</dbReference>
<evidence type="ECO:0000313" key="7">
    <source>
        <dbReference type="EMBL" id="MBA9042254.1"/>
    </source>
</evidence>
<keyword evidence="2 4" id="KW-0238">DNA-binding</keyword>
<dbReference type="SUPFAM" id="SSF47823">
    <property type="entry name" value="lambda integrase-like, N-terminal domain"/>
    <property type="match status" value="1"/>
</dbReference>
<reference evidence="7" key="1">
    <citation type="submission" date="2020-08" db="EMBL/GenBank/DDBJ databases">
        <title>Functional genomics of gut bacteria from endangered species of beetles.</title>
        <authorList>
            <person name="Carlos-Shanley C."/>
        </authorList>
    </citation>
    <scope>NUCLEOTIDE SEQUENCE [LARGE SCALE GENOMIC DNA]</scope>
    <source>
        <strain evidence="7">S00060</strain>
    </source>
</reference>
<evidence type="ECO:0000256" key="3">
    <source>
        <dbReference type="ARBA" id="ARBA00023172"/>
    </source>
</evidence>
<keyword evidence="1" id="KW-0229">DNA integration</keyword>
<name>A0A7W3NFW8_PRIAR</name>
<dbReference type="Pfam" id="PF02899">
    <property type="entry name" value="Phage_int_SAM_1"/>
    <property type="match status" value="1"/>
</dbReference>
<keyword evidence="3" id="KW-0233">DNA recombination</keyword>
<dbReference type="EMBL" id="JACJHT010000010">
    <property type="protein sequence ID" value="MBA9042254.1"/>
    <property type="molecule type" value="Genomic_DNA"/>
</dbReference>
<dbReference type="InterPro" id="IPR002104">
    <property type="entry name" value="Integrase_catalytic"/>
</dbReference>
<dbReference type="Gene3D" id="1.10.443.10">
    <property type="entry name" value="Intergrase catalytic core"/>
    <property type="match status" value="1"/>
</dbReference>